<name>A0ACC7P024_9BACL</name>
<accession>A0ACC7P024</accession>
<reference evidence="1" key="1">
    <citation type="submission" date="2024-12" db="EMBL/GenBank/DDBJ databases">
        <authorList>
            <person name="Wu N."/>
        </authorList>
    </citation>
    <scope>NUCLEOTIDE SEQUENCE</scope>
    <source>
        <strain evidence="1">P15</strain>
    </source>
</reference>
<keyword evidence="2" id="KW-1185">Reference proteome</keyword>
<comment type="caution">
    <text evidence="1">The sequence shown here is derived from an EMBL/GenBank/DDBJ whole genome shotgun (WGS) entry which is preliminary data.</text>
</comment>
<evidence type="ECO:0000313" key="1">
    <source>
        <dbReference type="EMBL" id="MFM9327657.1"/>
    </source>
</evidence>
<sequence>MKISTRIYLDAALQNVKSVAFFTFLPVLIARLGASDFQIALSNSLPPLFCALSLAFLTRQLPVTRGVYLTSGYVRQFAFLSMAVSVMLPNPIPVLLFFWGLNAVSVMITGAQQPAILRRVVPQEDFPKLFSNNKLIGIVILVVGSYGIGYALDATQQFFPKNYAISMLIGCLATFTGMNLIATLAPHEKKPIRLHMVRPFQECNRKLWWMAMNNMGIAMVAPLFTIYHVKKLGLSNTDIAFFVIASGILSAILMPLTRRAIERFGTMRVYAIALVGMALVVLPYGKVSHYAVLVILQAILGGCAAVTEVATNSVMMEEAQAHKKEMDFFSDFQLLMNGGNAVGGLLSGLLLTFLPIWGCFLAIALVRLAVLFLLKPGPERAGGLKEGQRMLSQRV</sequence>
<gene>
    <name evidence="1" type="ORF">ACI1P1_05000</name>
</gene>
<dbReference type="Proteomes" id="UP001631969">
    <property type="component" value="Unassembled WGS sequence"/>
</dbReference>
<protein>
    <submittedName>
        <fullName evidence="1">MFS transporter</fullName>
    </submittedName>
</protein>
<organism evidence="1 2">
    <name type="scientific">Paenibacillus mesotrionivorans</name>
    <dbReference type="NCBI Taxonomy" id="3160968"/>
    <lineage>
        <taxon>Bacteria</taxon>
        <taxon>Bacillati</taxon>
        <taxon>Bacillota</taxon>
        <taxon>Bacilli</taxon>
        <taxon>Bacillales</taxon>
        <taxon>Paenibacillaceae</taxon>
        <taxon>Paenibacillus</taxon>
    </lineage>
</organism>
<proteinExistence type="predicted"/>
<evidence type="ECO:0000313" key="2">
    <source>
        <dbReference type="Proteomes" id="UP001631969"/>
    </source>
</evidence>
<dbReference type="EMBL" id="JBJURJ010000003">
    <property type="protein sequence ID" value="MFM9327657.1"/>
    <property type="molecule type" value="Genomic_DNA"/>
</dbReference>